<sequence>MYSFEQLKIFVSVCETGSFSATARRLGKVQSGISQSIANLEIELNQLLFDRSGLKPVPTEAGNYLLPVARSILQQKNYFDQKVEALENKQENQLVIGIEESLPLTSLTRILQNTAEKYPTTNLELISATSANIETMVKQGEVQLGIIYLTPEFKIDYDFFVLEHNRFITVAAPDHILANQEKITAQMLKEQRQLLLRSNRQELWFNPQICPQAWFANNHGTLLELACLNIGWAFVPAALAAPYIDAGRLIELRPEFEKSGLLAEMAAIVSRRIKRGPVLENLLTRIKGLKL</sequence>
<dbReference type="Pfam" id="PF00126">
    <property type="entry name" value="HTH_1"/>
    <property type="match status" value="1"/>
</dbReference>
<evidence type="ECO:0000256" key="3">
    <source>
        <dbReference type="ARBA" id="ARBA00023125"/>
    </source>
</evidence>
<dbReference type="Proteomes" id="UP000295657">
    <property type="component" value="Unassembled WGS sequence"/>
</dbReference>
<dbReference type="PANTHER" id="PTHR30126:SF91">
    <property type="entry name" value="LYSR FAMILY TRANSCRIPTIONAL REGULATOR"/>
    <property type="match status" value="1"/>
</dbReference>
<dbReference type="InterPro" id="IPR000847">
    <property type="entry name" value="LysR_HTH_N"/>
</dbReference>
<dbReference type="PANTHER" id="PTHR30126">
    <property type="entry name" value="HTH-TYPE TRANSCRIPTIONAL REGULATOR"/>
    <property type="match status" value="1"/>
</dbReference>
<evidence type="ECO:0000256" key="2">
    <source>
        <dbReference type="ARBA" id="ARBA00023015"/>
    </source>
</evidence>
<dbReference type="SUPFAM" id="SSF53850">
    <property type="entry name" value="Periplasmic binding protein-like II"/>
    <property type="match status" value="1"/>
</dbReference>
<protein>
    <submittedName>
        <fullName evidence="6">DNA-binding transcriptional LysR family regulator</fullName>
    </submittedName>
</protein>
<comment type="similarity">
    <text evidence="1">Belongs to the LysR transcriptional regulatory family.</text>
</comment>
<evidence type="ECO:0000259" key="5">
    <source>
        <dbReference type="PROSITE" id="PS50931"/>
    </source>
</evidence>
<evidence type="ECO:0000313" key="6">
    <source>
        <dbReference type="EMBL" id="TDQ59505.1"/>
    </source>
</evidence>
<comment type="caution">
    <text evidence="6">The sequence shown here is derived from an EMBL/GenBank/DDBJ whole genome shotgun (WGS) entry which is preliminary data.</text>
</comment>
<dbReference type="SUPFAM" id="SSF46785">
    <property type="entry name" value="Winged helix' DNA-binding domain"/>
    <property type="match status" value="1"/>
</dbReference>
<dbReference type="RefSeq" id="WP_133542490.1">
    <property type="nucleotide sequence ID" value="NZ_SNYQ01000001.1"/>
</dbReference>
<gene>
    <name evidence="6" type="ORF">EDC45_0155</name>
</gene>
<organism evidence="6 7">
    <name type="scientific">Mesocricetibacter intestinalis</name>
    <dbReference type="NCBI Taxonomy" id="1521930"/>
    <lineage>
        <taxon>Bacteria</taxon>
        <taxon>Pseudomonadati</taxon>
        <taxon>Pseudomonadota</taxon>
        <taxon>Gammaproteobacteria</taxon>
        <taxon>Pasteurellales</taxon>
        <taxon>Pasteurellaceae</taxon>
        <taxon>Mesocricetibacter</taxon>
    </lineage>
</organism>
<dbReference type="Gene3D" id="1.10.10.10">
    <property type="entry name" value="Winged helix-like DNA-binding domain superfamily/Winged helix DNA-binding domain"/>
    <property type="match status" value="1"/>
</dbReference>
<dbReference type="InterPro" id="IPR005119">
    <property type="entry name" value="LysR_subst-bd"/>
</dbReference>
<feature type="domain" description="HTH lysR-type" evidence="5">
    <location>
        <begin position="1"/>
        <end position="59"/>
    </location>
</feature>
<dbReference type="CDD" id="cd05466">
    <property type="entry name" value="PBP2_LTTR_substrate"/>
    <property type="match status" value="1"/>
</dbReference>
<dbReference type="AlphaFoldDB" id="A0A4R6VEV1"/>
<keyword evidence="7" id="KW-1185">Reference proteome</keyword>
<dbReference type="GO" id="GO:0000976">
    <property type="term" value="F:transcription cis-regulatory region binding"/>
    <property type="evidence" value="ECO:0007669"/>
    <property type="project" value="TreeGrafter"/>
</dbReference>
<evidence type="ECO:0000313" key="7">
    <source>
        <dbReference type="Proteomes" id="UP000295657"/>
    </source>
</evidence>
<keyword evidence="2" id="KW-0805">Transcription regulation</keyword>
<proteinExistence type="inferred from homology"/>
<dbReference type="EMBL" id="SNYQ01000001">
    <property type="protein sequence ID" value="TDQ59505.1"/>
    <property type="molecule type" value="Genomic_DNA"/>
</dbReference>
<keyword evidence="3 6" id="KW-0238">DNA-binding</keyword>
<keyword evidence="4" id="KW-0804">Transcription</keyword>
<dbReference type="GO" id="GO:0003700">
    <property type="term" value="F:DNA-binding transcription factor activity"/>
    <property type="evidence" value="ECO:0007669"/>
    <property type="project" value="InterPro"/>
</dbReference>
<dbReference type="PROSITE" id="PS50931">
    <property type="entry name" value="HTH_LYSR"/>
    <property type="match status" value="1"/>
</dbReference>
<name>A0A4R6VEV1_9PAST</name>
<dbReference type="Pfam" id="PF03466">
    <property type="entry name" value="LysR_substrate"/>
    <property type="match status" value="1"/>
</dbReference>
<evidence type="ECO:0000256" key="1">
    <source>
        <dbReference type="ARBA" id="ARBA00009437"/>
    </source>
</evidence>
<evidence type="ECO:0000256" key="4">
    <source>
        <dbReference type="ARBA" id="ARBA00023163"/>
    </source>
</evidence>
<dbReference type="Gene3D" id="3.40.190.290">
    <property type="match status" value="1"/>
</dbReference>
<reference evidence="6 7" key="1">
    <citation type="submission" date="2019-03" db="EMBL/GenBank/DDBJ databases">
        <title>Genomic Encyclopedia of Type Strains, Phase IV (KMG-IV): sequencing the most valuable type-strain genomes for metagenomic binning, comparative biology and taxonomic classification.</title>
        <authorList>
            <person name="Goeker M."/>
        </authorList>
    </citation>
    <scope>NUCLEOTIDE SEQUENCE [LARGE SCALE GENOMIC DNA]</scope>
    <source>
        <strain evidence="6 7">DSM 28403</strain>
    </source>
</reference>
<dbReference type="InterPro" id="IPR036390">
    <property type="entry name" value="WH_DNA-bd_sf"/>
</dbReference>
<dbReference type="InterPro" id="IPR036388">
    <property type="entry name" value="WH-like_DNA-bd_sf"/>
</dbReference>
<dbReference type="OrthoDB" id="196624at2"/>
<accession>A0A4R6VEV1</accession>